<gene>
    <name evidence="2" type="ORF">TWF102_010835</name>
</gene>
<accession>A0A7C8JEX6</accession>
<feature type="compositionally biased region" description="Basic and acidic residues" evidence="1">
    <location>
        <begin position="7"/>
        <end position="20"/>
    </location>
</feature>
<feature type="compositionally biased region" description="Low complexity" evidence="1">
    <location>
        <begin position="323"/>
        <end position="337"/>
    </location>
</feature>
<evidence type="ECO:0000256" key="1">
    <source>
        <dbReference type="SAM" id="MobiDB-lite"/>
    </source>
</evidence>
<organism evidence="2 3">
    <name type="scientific">Orbilia oligospora</name>
    <name type="common">Nematode-trapping fungus</name>
    <name type="synonym">Arthrobotrys oligospora</name>
    <dbReference type="NCBI Taxonomy" id="2813651"/>
    <lineage>
        <taxon>Eukaryota</taxon>
        <taxon>Fungi</taxon>
        <taxon>Dikarya</taxon>
        <taxon>Ascomycota</taxon>
        <taxon>Pezizomycotina</taxon>
        <taxon>Orbiliomycetes</taxon>
        <taxon>Orbiliales</taxon>
        <taxon>Orbiliaceae</taxon>
        <taxon>Orbilia</taxon>
    </lineage>
</organism>
<protein>
    <submittedName>
        <fullName evidence="2">Uncharacterized protein</fullName>
    </submittedName>
</protein>
<feature type="region of interest" description="Disordered" evidence="1">
    <location>
        <begin position="313"/>
        <end position="341"/>
    </location>
</feature>
<feature type="region of interest" description="Disordered" evidence="1">
    <location>
        <begin position="1"/>
        <end position="26"/>
    </location>
</feature>
<comment type="caution">
    <text evidence="2">The sequence shown here is derived from an EMBL/GenBank/DDBJ whole genome shotgun (WGS) entry which is preliminary data.</text>
</comment>
<proteinExistence type="predicted"/>
<evidence type="ECO:0000313" key="2">
    <source>
        <dbReference type="EMBL" id="KAF3108719.1"/>
    </source>
</evidence>
<name>A0A7C8JEX6_ORBOL</name>
<dbReference type="EMBL" id="WIQW01000008">
    <property type="protein sequence ID" value="KAF3108719.1"/>
    <property type="molecule type" value="Genomic_DNA"/>
</dbReference>
<dbReference type="AlphaFoldDB" id="A0A7C8JEX6"/>
<reference evidence="2 3" key="1">
    <citation type="submission" date="2019-06" db="EMBL/GenBank/DDBJ databases">
        <authorList>
            <person name="Palmer J.M."/>
        </authorList>
    </citation>
    <scope>NUCLEOTIDE SEQUENCE [LARGE SCALE GENOMIC DNA]</scope>
    <source>
        <strain evidence="2 3">TWF102</strain>
    </source>
</reference>
<evidence type="ECO:0000313" key="3">
    <source>
        <dbReference type="Proteomes" id="UP000475325"/>
    </source>
</evidence>
<dbReference type="Proteomes" id="UP000475325">
    <property type="component" value="Unassembled WGS sequence"/>
</dbReference>
<sequence length="364" mass="41313">MSGSPNHEGKLDGKSEDRVFNDPASSRPSLHSLLNVLQTLQRCKNKNLRKDNIENTVGLNEIPSLPKKPKDTHLEILNALALIFVTAKSGDAAAVATIINPSDLELILAKNSLLTDKDREYIDELMEIVRETTREPHETQITRKVFPRILARCRGKIIARMMKVQAEIRSNLRHISQNCRNDLEKFPNGENYRELIQDRMLRSCLNLRDLPLDKLPPLTKVLPQMLEGLLNFSQNCEIKGLRTVVWVGYCLGSDTLVDLVGPALVRRLKKLGDYYLSARLILYYASKPAYKSKIEGMKIIDTFQYCDPIEDRKFKPRSRPVDSRSQSPSPSSSQSAIRQRDYYTHNRGYVVGKKEASLVTVLGP</sequence>